<sequence length="203" mass="21741">MNRLQANQTKTTAAIIQSMNSNDKNQKDLIQGLSESNSTGKEIKGSLDEIKCLLDENCNPDGTSGGPPTASASCGAPFSCSGDAIQCEQLRLQYEESCIGDELTQFEQSLNQITQVDNVEMLVDEQTIDLSEIDTSYLGSNGVSVSGSCPASRSLGFSMAGYSFSHSLDWSPFCDFLEGVRPFIVAFGWITGLLLIGRTQGGV</sequence>
<dbReference type="EMBL" id="QFWT01000003">
    <property type="protein sequence ID" value="PWI34152.1"/>
    <property type="molecule type" value="Genomic_DNA"/>
</dbReference>
<reference evidence="1 2" key="1">
    <citation type="submission" date="2018-05" db="EMBL/GenBank/DDBJ databases">
        <title>Vibrio limimaris sp. nov., isolated from marine sediment.</title>
        <authorList>
            <person name="Li C.-M."/>
        </authorList>
    </citation>
    <scope>NUCLEOTIDE SEQUENCE [LARGE SCALE GENOMIC DNA]</scope>
    <source>
        <strain evidence="1 2">E4404</strain>
    </source>
</reference>
<accession>A0A2U3BBH7</accession>
<proteinExistence type="predicted"/>
<evidence type="ECO:0000313" key="2">
    <source>
        <dbReference type="Proteomes" id="UP000245362"/>
    </source>
</evidence>
<evidence type="ECO:0000313" key="1">
    <source>
        <dbReference type="EMBL" id="PWI34152.1"/>
    </source>
</evidence>
<dbReference type="NCBIfam" id="NF041109">
    <property type="entry name" value="VF_TspB_C_term"/>
    <property type="match status" value="1"/>
</dbReference>
<dbReference type="Proteomes" id="UP000245362">
    <property type="component" value="Unassembled WGS sequence"/>
</dbReference>
<dbReference type="AlphaFoldDB" id="A0A2U3BBH7"/>
<keyword evidence="2" id="KW-1185">Reference proteome</keyword>
<organism evidence="1 2">
    <name type="scientific">Vibrio albus</name>
    <dbReference type="NCBI Taxonomy" id="2200953"/>
    <lineage>
        <taxon>Bacteria</taxon>
        <taxon>Pseudomonadati</taxon>
        <taxon>Pseudomonadota</taxon>
        <taxon>Gammaproteobacteria</taxon>
        <taxon>Vibrionales</taxon>
        <taxon>Vibrionaceae</taxon>
        <taxon>Vibrio</taxon>
    </lineage>
</organism>
<protein>
    <submittedName>
        <fullName evidence="1">Uncharacterized protein</fullName>
    </submittedName>
</protein>
<dbReference type="OrthoDB" id="5916949at2"/>
<comment type="caution">
    <text evidence="1">The sequence shown here is derived from an EMBL/GenBank/DDBJ whole genome shotgun (WGS) entry which is preliminary data.</text>
</comment>
<name>A0A2U3BBH7_9VIBR</name>
<gene>
    <name evidence="1" type="ORF">DI392_08165</name>
</gene>